<evidence type="ECO:0000313" key="2">
    <source>
        <dbReference type="Proteomes" id="UP000735302"/>
    </source>
</evidence>
<dbReference type="Proteomes" id="UP000735302">
    <property type="component" value="Unassembled WGS sequence"/>
</dbReference>
<dbReference type="AlphaFoldDB" id="A0AAV3ZNL9"/>
<gene>
    <name evidence="1" type="ORF">PoB_002717600</name>
</gene>
<evidence type="ECO:0000313" key="1">
    <source>
        <dbReference type="EMBL" id="GFO00671.1"/>
    </source>
</evidence>
<dbReference type="EMBL" id="BLXT01003136">
    <property type="protein sequence ID" value="GFO00671.1"/>
    <property type="molecule type" value="Genomic_DNA"/>
</dbReference>
<organism evidence="1 2">
    <name type="scientific">Plakobranchus ocellatus</name>
    <dbReference type="NCBI Taxonomy" id="259542"/>
    <lineage>
        <taxon>Eukaryota</taxon>
        <taxon>Metazoa</taxon>
        <taxon>Spiralia</taxon>
        <taxon>Lophotrochozoa</taxon>
        <taxon>Mollusca</taxon>
        <taxon>Gastropoda</taxon>
        <taxon>Heterobranchia</taxon>
        <taxon>Euthyneura</taxon>
        <taxon>Panpulmonata</taxon>
        <taxon>Sacoglossa</taxon>
        <taxon>Placobranchoidea</taxon>
        <taxon>Plakobranchidae</taxon>
        <taxon>Plakobranchus</taxon>
    </lineage>
</organism>
<accession>A0AAV3ZNL9</accession>
<proteinExistence type="predicted"/>
<name>A0AAV3ZNL9_9GAST</name>
<reference evidence="1 2" key="1">
    <citation type="journal article" date="2021" name="Elife">
        <title>Chloroplast acquisition without the gene transfer in kleptoplastic sea slugs, Plakobranchus ocellatus.</title>
        <authorList>
            <person name="Maeda T."/>
            <person name="Takahashi S."/>
            <person name="Yoshida T."/>
            <person name="Shimamura S."/>
            <person name="Takaki Y."/>
            <person name="Nagai Y."/>
            <person name="Toyoda A."/>
            <person name="Suzuki Y."/>
            <person name="Arimoto A."/>
            <person name="Ishii H."/>
            <person name="Satoh N."/>
            <person name="Nishiyama T."/>
            <person name="Hasebe M."/>
            <person name="Maruyama T."/>
            <person name="Minagawa J."/>
            <person name="Obokata J."/>
            <person name="Shigenobu S."/>
        </authorList>
    </citation>
    <scope>NUCLEOTIDE SEQUENCE [LARGE SCALE GENOMIC DNA]</scope>
</reference>
<protein>
    <submittedName>
        <fullName evidence="1">Uncharacterized protein</fullName>
    </submittedName>
</protein>
<keyword evidence="2" id="KW-1185">Reference proteome</keyword>
<sequence>MTEELGSNDQGAAVWTKLKCSLSRETVQTPRRVSQTFDAEEYWEIFLISYLCHKLSSALYRQLLRFLGSPARNGLDLPIKTKPLEADMAAQLATRS</sequence>
<comment type="caution">
    <text evidence="1">The sequence shown here is derived from an EMBL/GenBank/DDBJ whole genome shotgun (WGS) entry which is preliminary data.</text>
</comment>